<protein>
    <recommendedName>
        <fullName evidence="1">BTB domain-containing protein</fullName>
    </recommendedName>
</protein>
<dbReference type="EMBL" id="JAOYFB010000003">
    <property type="protein sequence ID" value="KAK4011443.1"/>
    <property type="molecule type" value="Genomic_DNA"/>
</dbReference>
<keyword evidence="3" id="KW-1185">Reference proteome</keyword>
<accession>A0ABQ9ZES9</accession>
<organism evidence="2 3">
    <name type="scientific">Daphnia magna</name>
    <dbReference type="NCBI Taxonomy" id="35525"/>
    <lineage>
        <taxon>Eukaryota</taxon>
        <taxon>Metazoa</taxon>
        <taxon>Ecdysozoa</taxon>
        <taxon>Arthropoda</taxon>
        <taxon>Crustacea</taxon>
        <taxon>Branchiopoda</taxon>
        <taxon>Diplostraca</taxon>
        <taxon>Cladocera</taxon>
        <taxon>Anomopoda</taxon>
        <taxon>Daphniidae</taxon>
        <taxon>Daphnia</taxon>
    </lineage>
</organism>
<feature type="domain" description="BTB" evidence="1">
    <location>
        <begin position="442"/>
        <end position="507"/>
    </location>
</feature>
<dbReference type="PANTHER" id="PTHR24413">
    <property type="entry name" value="SPECKLE-TYPE POZ PROTEIN"/>
    <property type="match status" value="1"/>
</dbReference>
<gene>
    <name evidence="2" type="ORF">OUZ56_020560</name>
</gene>
<evidence type="ECO:0000313" key="2">
    <source>
        <dbReference type="EMBL" id="KAK4011443.1"/>
    </source>
</evidence>
<dbReference type="PROSITE" id="PS50097">
    <property type="entry name" value="BTB"/>
    <property type="match status" value="2"/>
</dbReference>
<evidence type="ECO:0000313" key="3">
    <source>
        <dbReference type="Proteomes" id="UP001234178"/>
    </source>
</evidence>
<dbReference type="Pfam" id="PF00651">
    <property type="entry name" value="BTB"/>
    <property type="match status" value="2"/>
</dbReference>
<comment type="caution">
    <text evidence="2">The sequence shown here is derived from an EMBL/GenBank/DDBJ whole genome shotgun (WGS) entry which is preliminary data.</text>
</comment>
<evidence type="ECO:0000259" key="1">
    <source>
        <dbReference type="PROSITE" id="PS50097"/>
    </source>
</evidence>
<dbReference type="Gene3D" id="3.30.710.10">
    <property type="entry name" value="Potassium Channel Kv1.1, Chain A"/>
    <property type="match status" value="2"/>
</dbReference>
<name>A0ABQ9ZES9_9CRUS</name>
<dbReference type="Proteomes" id="UP001234178">
    <property type="component" value="Unassembled WGS sequence"/>
</dbReference>
<dbReference type="InterPro" id="IPR011333">
    <property type="entry name" value="SKP1/BTB/POZ_sf"/>
</dbReference>
<sequence>MDGIVVGRVTLIKKSAFRPSLPDDWCPTVTEISKTKFELNIKFAFLDNPTTSIKSPRFLSEEYCSWTLSLRDTNLSIDILLHLERGAQYSEIAKPIQLILTQLEEFLENKTLSDVNLNVGGRVFHGHKIILAARSKVFAAMFNHETAEKLLNNVDIQDVDPDVFQEVLRYVYTGQITSGTLDKMAVGVLAVADKYFLDQLKAECETHLMKRMSADNCLELLALAAQPHPAMHLKKYAVDYFRRFASLVIRFSNTEYEIDKVDFEWNVRVACFESLNEFFGSPSTSFFPSKRNPCMKWTLTFCEDSPGFRILLESYTPHSDLAVLDEPVRVKVSLLNIKREMLLPKVTVLPKGSKVYHEVLHLDKKTLNECLQKDGSFSIYCETEMWMSKETGSGVFSCPGASRDVETVVPQLDLQVPPKKKRIRRRKKKNSIEELFKKMNLSDVTLVVGDREFQVHKTLIASRSPVLAAFFKTPDESSTRVEVKDVDPDVFQEVLRFIYTGKVPLDKMAKMEPEIYVAAHKFQLDALKYECVNYKVK</sequence>
<dbReference type="SMART" id="SM00225">
    <property type="entry name" value="BTB"/>
    <property type="match status" value="2"/>
</dbReference>
<dbReference type="InterPro" id="IPR000210">
    <property type="entry name" value="BTB/POZ_dom"/>
</dbReference>
<proteinExistence type="predicted"/>
<feature type="domain" description="BTB" evidence="1">
    <location>
        <begin position="113"/>
        <end position="180"/>
    </location>
</feature>
<reference evidence="2 3" key="1">
    <citation type="journal article" date="2023" name="Nucleic Acids Res.">
        <title>The hologenome of Daphnia magna reveals possible DNA methylation and microbiome-mediated evolution of the host genome.</title>
        <authorList>
            <person name="Chaturvedi A."/>
            <person name="Li X."/>
            <person name="Dhandapani V."/>
            <person name="Marshall H."/>
            <person name="Kissane S."/>
            <person name="Cuenca-Cambronero M."/>
            <person name="Asole G."/>
            <person name="Calvet F."/>
            <person name="Ruiz-Romero M."/>
            <person name="Marangio P."/>
            <person name="Guigo R."/>
            <person name="Rago D."/>
            <person name="Mirbahai L."/>
            <person name="Eastwood N."/>
            <person name="Colbourne J.K."/>
            <person name="Zhou J."/>
            <person name="Mallon E."/>
            <person name="Orsini L."/>
        </authorList>
    </citation>
    <scope>NUCLEOTIDE SEQUENCE [LARGE SCALE GENOMIC DNA]</scope>
    <source>
        <strain evidence="2">LRV0_1</strain>
    </source>
</reference>
<dbReference type="SUPFAM" id="SSF54695">
    <property type="entry name" value="POZ domain"/>
    <property type="match status" value="2"/>
</dbReference>